<feature type="transmembrane region" description="Helical" evidence="9">
    <location>
        <begin position="310"/>
        <end position="331"/>
    </location>
</feature>
<keyword evidence="6" id="KW-0418">Kinase</keyword>
<evidence type="ECO:0000256" key="6">
    <source>
        <dbReference type="ARBA" id="ARBA00022777"/>
    </source>
</evidence>
<dbReference type="GO" id="GO:0000155">
    <property type="term" value="F:phosphorelay sensor kinase activity"/>
    <property type="evidence" value="ECO:0007669"/>
    <property type="project" value="InterPro"/>
</dbReference>
<keyword evidence="5 9" id="KW-0812">Transmembrane</keyword>
<dbReference type="PANTHER" id="PTHR34220">
    <property type="entry name" value="SENSOR HISTIDINE KINASE YPDA"/>
    <property type="match status" value="1"/>
</dbReference>
<dbReference type="SMART" id="SM00304">
    <property type="entry name" value="HAMP"/>
    <property type="match status" value="1"/>
</dbReference>
<dbReference type="InterPro" id="IPR033479">
    <property type="entry name" value="dCache_1"/>
</dbReference>
<dbReference type="InterPro" id="IPR010559">
    <property type="entry name" value="Sig_transdc_His_kin_internal"/>
</dbReference>
<dbReference type="SUPFAM" id="SSF158472">
    <property type="entry name" value="HAMP domain-like"/>
    <property type="match status" value="1"/>
</dbReference>
<keyword evidence="3" id="KW-0597">Phosphoprotein</keyword>
<dbReference type="Gene3D" id="3.30.565.10">
    <property type="entry name" value="Histidine kinase-like ATPase, C-terminal domain"/>
    <property type="match status" value="1"/>
</dbReference>
<dbReference type="CDD" id="cd06225">
    <property type="entry name" value="HAMP"/>
    <property type="match status" value="1"/>
</dbReference>
<evidence type="ECO:0000256" key="9">
    <source>
        <dbReference type="SAM" id="Phobius"/>
    </source>
</evidence>
<comment type="subcellular location">
    <subcellularLocation>
        <location evidence="1">Cell membrane</location>
        <topology evidence="1">Multi-pass membrane protein</topology>
    </subcellularLocation>
</comment>
<evidence type="ECO:0000259" key="10">
    <source>
        <dbReference type="PROSITE" id="PS50885"/>
    </source>
</evidence>
<dbReference type="Gene3D" id="3.30.450.20">
    <property type="entry name" value="PAS domain"/>
    <property type="match status" value="1"/>
</dbReference>
<sequence>MPGLKVRKWWKPIESLFAKMVLYYSLITLFSFALFGGIMFSLFSRTMKSDMLTHAQKISNQTNMSLDNYFNEIVTSLEMVATHPFVLSSLSAYDANPSYTNYTNAQQIIQMLQNIKSLKPDISEIFIFRPDFFIKPTITKSVNVNSPFLKNVWKEAEQAPPHMKPIFYSTHVPDYYNSAFTNHKVVSMSYPIRDIMHYGTENLAICFIDFNFEKITQIIEHSKLGPSDRIILLTDSGSVIYSTDTGFQAGSDITEGLDVGPIFQSGGGYYSTEFQEEKLLVTYSTSQVTGWKLVYLSKTAEIQKNVNQTYVITTYLLLGVIVFSILLSVVISRKNAKPMMELMNHMREVGRGNFSIRIPEDDKHLEFKILSSGFNLMTNKINVLFDEVYAGKIKQREAEFKALESNIHPHFLNNTLQVIHSLAVLERSRDIEQVVTALGNLLEYSLYEKEKRVLIFKELNYIEDYLKIQNIRYDHAIRVDIEVEEQVKLCYISKLLLQPIVENAVFHGLDKVADEKILRIRGFAADGQIHFTVEDNGIGMTERELQAVVARLDNNEAASERSIGLSNVQQRIKIEYGPQYGMNFHSVYRKGTKVELVIPILK</sequence>
<dbReference type="InterPro" id="IPR036890">
    <property type="entry name" value="HATPase_C_sf"/>
</dbReference>
<evidence type="ECO:0000256" key="3">
    <source>
        <dbReference type="ARBA" id="ARBA00022553"/>
    </source>
</evidence>
<dbReference type="Pfam" id="PF06580">
    <property type="entry name" value="His_kinase"/>
    <property type="match status" value="1"/>
</dbReference>
<dbReference type="PANTHER" id="PTHR34220:SF7">
    <property type="entry name" value="SENSOR HISTIDINE KINASE YPDA"/>
    <property type="match status" value="1"/>
</dbReference>
<keyword evidence="12" id="KW-1185">Reference proteome</keyword>
<keyword evidence="2" id="KW-1003">Cell membrane</keyword>
<protein>
    <submittedName>
        <fullName evidence="11">HAMP domain-containing protein</fullName>
    </submittedName>
</protein>
<dbReference type="InterPro" id="IPR050640">
    <property type="entry name" value="Bact_2-comp_sensor_kinase"/>
</dbReference>
<feature type="domain" description="HAMP" evidence="10">
    <location>
        <begin position="333"/>
        <end position="386"/>
    </location>
</feature>
<dbReference type="GO" id="GO:0005886">
    <property type="term" value="C:plasma membrane"/>
    <property type="evidence" value="ECO:0007669"/>
    <property type="project" value="UniProtKB-SubCell"/>
</dbReference>
<comment type="caution">
    <text evidence="11">The sequence shown here is derived from an EMBL/GenBank/DDBJ whole genome shotgun (WGS) entry which is preliminary data.</text>
</comment>
<evidence type="ECO:0000256" key="8">
    <source>
        <dbReference type="ARBA" id="ARBA00023136"/>
    </source>
</evidence>
<dbReference type="AlphaFoldDB" id="A0A3D9KC59"/>
<dbReference type="RefSeq" id="WP_116060743.1">
    <property type="nucleotide sequence ID" value="NZ_QRDZ01000007.1"/>
</dbReference>
<dbReference type="OrthoDB" id="9776552at2"/>
<dbReference type="PROSITE" id="PS50885">
    <property type="entry name" value="HAMP"/>
    <property type="match status" value="1"/>
</dbReference>
<keyword evidence="8 9" id="KW-0472">Membrane</keyword>
<keyword evidence="4" id="KW-0808">Transferase</keyword>
<reference evidence="11 12" key="1">
    <citation type="submission" date="2018-07" db="EMBL/GenBank/DDBJ databases">
        <title>Genomic Encyclopedia of Type Strains, Phase III (KMG-III): the genomes of soil and plant-associated and newly described type strains.</title>
        <authorList>
            <person name="Whitman W."/>
        </authorList>
    </citation>
    <scope>NUCLEOTIDE SEQUENCE [LARGE SCALE GENOMIC DNA]</scope>
    <source>
        <strain evidence="11 12">CECT 7287</strain>
    </source>
</reference>
<proteinExistence type="predicted"/>
<dbReference type="Proteomes" id="UP000256977">
    <property type="component" value="Unassembled WGS sequence"/>
</dbReference>
<evidence type="ECO:0000256" key="5">
    <source>
        <dbReference type="ARBA" id="ARBA00022692"/>
    </source>
</evidence>
<organism evidence="11 12">
    <name type="scientific">Cohnella phaseoli</name>
    <dbReference type="NCBI Taxonomy" id="456490"/>
    <lineage>
        <taxon>Bacteria</taxon>
        <taxon>Bacillati</taxon>
        <taxon>Bacillota</taxon>
        <taxon>Bacilli</taxon>
        <taxon>Bacillales</taxon>
        <taxon>Paenibacillaceae</taxon>
        <taxon>Cohnella</taxon>
    </lineage>
</organism>
<keyword evidence="7 9" id="KW-1133">Transmembrane helix</keyword>
<evidence type="ECO:0000313" key="11">
    <source>
        <dbReference type="EMBL" id="RED84124.1"/>
    </source>
</evidence>
<dbReference type="EMBL" id="QRDZ01000007">
    <property type="protein sequence ID" value="RED84124.1"/>
    <property type="molecule type" value="Genomic_DNA"/>
</dbReference>
<dbReference type="Pfam" id="PF02518">
    <property type="entry name" value="HATPase_c"/>
    <property type="match status" value="1"/>
</dbReference>
<evidence type="ECO:0000256" key="1">
    <source>
        <dbReference type="ARBA" id="ARBA00004651"/>
    </source>
</evidence>
<dbReference type="Gene3D" id="1.10.287.130">
    <property type="match status" value="1"/>
</dbReference>
<dbReference type="SUPFAM" id="SSF55874">
    <property type="entry name" value="ATPase domain of HSP90 chaperone/DNA topoisomerase II/histidine kinase"/>
    <property type="match status" value="1"/>
</dbReference>
<name>A0A3D9KC59_9BACL</name>
<evidence type="ECO:0000256" key="4">
    <source>
        <dbReference type="ARBA" id="ARBA00022679"/>
    </source>
</evidence>
<evidence type="ECO:0000313" key="12">
    <source>
        <dbReference type="Proteomes" id="UP000256977"/>
    </source>
</evidence>
<evidence type="ECO:0000256" key="7">
    <source>
        <dbReference type="ARBA" id="ARBA00022989"/>
    </source>
</evidence>
<gene>
    <name evidence="11" type="ORF">DFP98_107233</name>
</gene>
<accession>A0A3D9KC59</accession>
<dbReference type="InterPro" id="IPR003660">
    <property type="entry name" value="HAMP_dom"/>
</dbReference>
<evidence type="ECO:0000256" key="2">
    <source>
        <dbReference type="ARBA" id="ARBA00022475"/>
    </source>
</evidence>
<dbReference type="InterPro" id="IPR003594">
    <property type="entry name" value="HATPase_dom"/>
</dbReference>
<feature type="transmembrane region" description="Helical" evidence="9">
    <location>
        <begin position="21"/>
        <end position="43"/>
    </location>
</feature>
<dbReference type="CDD" id="cd18773">
    <property type="entry name" value="PDC1_HK_sensor"/>
    <property type="match status" value="1"/>
</dbReference>
<dbReference type="Pfam" id="PF02743">
    <property type="entry name" value="dCache_1"/>
    <property type="match status" value="1"/>
</dbReference>